<dbReference type="AlphaFoldDB" id="A0AA47M1N5"/>
<protein>
    <submittedName>
        <fullName evidence="3">Protein FAM172A</fullName>
    </submittedName>
</protein>
<dbReference type="PANTHER" id="PTHR21357">
    <property type="entry name" value="FAM172 FAMILY PROTEIN HOMOLOG CG10038"/>
    <property type="match status" value="1"/>
</dbReference>
<evidence type="ECO:0000313" key="4">
    <source>
        <dbReference type="Proteomes" id="UP001174136"/>
    </source>
</evidence>
<accession>A0AA47M1N5</accession>
<feature type="domain" description="Arb2" evidence="2">
    <location>
        <begin position="307"/>
        <end position="357"/>
    </location>
</feature>
<keyword evidence="4" id="KW-1185">Reference proteome</keyword>
<comment type="caution">
    <text evidence="3">The sequence shown here is derived from an EMBL/GenBank/DDBJ whole genome shotgun (WGS) entry which is preliminary data.</text>
</comment>
<dbReference type="Pfam" id="PF22749">
    <property type="entry name" value="Arb2"/>
    <property type="match status" value="1"/>
</dbReference>
<evidence type="ECO:0000259" key="2">
    <source>
        <dbReference type="Pfam" id="PF22749"/>
    </source>
</evidence>
<feature type="region of interest" description="Disordered" evidence="1">
    <location>
        <begin position="147"/>
        <end position="168"/>
    </location>
</feature>
<reference evidence="3" key="1">
    <citation type="journal article" date="2023" name="Front. Mar. Sci.">
        <title>A new Merluccius polli reference genome to investigate the effects of global change in West African waters.</title>
        <authorList>
            <person name="Mateo J.L."/>
            <person name="Blanco-Fernandez C."/>
            <person name="Garcia-Vazquez E."/>
            <person name="Machado-Schiaffino G."/>
        </authorList>
    </citation>
    <scope>NUCLEOTIDE SEQUENCE</scope>
    <source>
        <strain evidence="3">C29</strain>
        <tissue evidence="3">Fin</tissue>
    </source>
</reference>
<dbReference type="InterPro" id="IPR053858">
    <property type="entry name" value="Arb2_dom"/>
</dbReference>
<dbReference type="Proteomes" id="UP001174136">
    <property type="component" value="Unassembled WGS sequence"/>
</dbReference>
<dbReference type="InterPro" id="IPR048263">
    <property type="entry name" value="Arb2"/>
</dbReference>
<organism evidence="3 4">
    <name type="scientific">Merluccius polli</name>
    <name type="common">Benguela hake</name>
    <name type="synonym">Merluccius cadenati</name>
    <dbReference type="NCBI Taxonomy" id="89951"/>
    <lineage>
        <taxon>Eukaryota</taxon>
        <taxon>Metazoa</taxon>
        <taxon>Chordata</taxon>
        <taxon>Craniata</taxon>
        <taxon>Vertebrata</taxon>
        <taxon>Euteleostomi</taxon>
        <taxon>Actinopterygii</taxon>
        <taxon>Neopterygii</taxon>
        <taxon>Teleostei</taxon>
        <taxon>Neoteleostei</taxon>
        <taxon>Acanthomorphata</taxon>
        <taxon>Zeiogadaria</taxon>
        <taxon>Gadariae</taxon>
        <taxon>Gadiformes</taxon>
        <taxon>Gadoidei</taxon>
        <taxon>Merlucciidae</taxon>
        <taxon>Merluccius</taxon>
    </lineage>
</organism>
<feature type="region of interest" description="Disordered" evidence="1">
    <location>
        <begin position="1"/>
        <end position="22"/>
    </location>
</feature>
<evidence type="ECO:0000313" key="3">
    <source>
        <dbReference type="EMBL" id="KAK0131963.1"/>
    </source>
</evidence>
<proteinExistence type="predicted"/>
<dbReference type="PANTHER" id="PTHR21357:SF6">
    <property type="entry name" value="COTRANSCRIPTIONAL REGULATOR FAM172A HOMOLOG"/>
    <property type="match status" value="1"/>
</dbReference>
<sequence>MVPDRAAISAQGEQEERGPTLTTCVPRPMTQTLSTGFPCWVCRPGGGGVLPETPWVTFSAGPSAGGGGGGGGVADFLAWCSPLPPLPPFVSTAGRAALHFCCVSRVFTSTSCSSHPLQLYAYCHAHGPPEGPHGLVLVLPSCGLARGSPGPARDTGPRASKPQDALSLSLPVHGPTLRDWPARTEPQNGTLTDTSSFKRLTLLLPWVPFCQRKAFQLSMDVDREEKKKKKCDIQEGIGGPATVDSRSAVTRHNGAELLRLTFDIVIAVLNMRLALYLQQQGCPQLQSLSLSRGPNCWGKIDIVGRQMKQREVQVKHRVCAVALTDSAHNIWFQKSSKSMQDWMQEHCRNWVCSPQPLDAPVEAMLRDCPRVSAAPGADIMLNVQVIRHMLHMSVVTSFLALSHLGLLHNPMLHSEPQRVAGLNIT</sequence>
<dbReference type="GO" id="GO:0031048">
    <property type="term" value="P:regulatory ncRNA-mediated heterochromatin formation"/>
    <property type="evidence" value="ECO:0007669"/>
    <property type="project" value="TreeGrafter"/>
</dbReference>
<evidence type="ECO:0000256" key="1">
    <source>
        <dbReference type="SAM" id="MobiDB-lite"/>
    </source>
</evidence>
<dbReference type="GO" id="GO:0035197">
    <property type="term" value="F:siRNA binding"/>
    <property type="evidence" value="ECO:0007669"/>
    <property type="project" value="TreeGrafter"/>
</dbReference>
<name>A0AA47M1N5_MERPO</name>
<dbReference type="EMBL" id="JAOPHQ010006314">
    <property type="protein sequence ID" value="KAK0131963.1"/>
    <property type="molecule type" value="Genomic_DNA"/>
</dbReference>
<gene>
    <name evidence="3" type="primary">fam172a</name>
    <name evidence="3" type="ORF">N1851_033247</name>
</gene>
<dbReference type="GO" id="GO:0005634">
    <property type="term" value="C:nucleus"/>
    <property type="evidence" value="ECO:0007669"/>
    <property type="project" value="TreeGrafter"/>
</dbReference>